<feature type="transmembrane region" description="Helical" evidence="1">
    <location>
        <begin position="131"/>
        <end position="151"/>
    </location>
</feature>
<reference evidence="2 3" key="1">
    <citation type="submission" date="2016-11" db="EMBL/GenBank/DDBJ databases">
        <authorList>
            <person name="Jaros S."/>
            <person name="Januszkiewicz K."/>
            <person name="Wedrychowicz H."/>
        </authorList>
    </citation>
    <scope>NUCLEOTIDE SEQUENCE [LARGE SCALE GENOMIC DNA]</scope>
    <source>
        <strain evidence="2 3">DSM 22153</strain>
    </source>
</reference>
<dbReference type="InterPro" id="IPR006750">
    <property type="entry name" value="YdcZ"/>
</dbReference>
<protein>
    <submittedName>
        <fullName evidence="2">Transporter family-2 protein</fullName>
    </submittedName>
</protein>
<dbReference type="GO" id="GO:0005886">
    <property type="term" value="C:plasma membrane"/>
    <property type="evidence" value="ECO:0007669"/>
    <property type="project" value="TreeGrafter"/>
</dbReference>
<feature type="transmembrane region" description="Helical" evidence="1">
    <location>
        <begin position="73"/>
        <end position="92"/>
    </location>
</feature>
<dbReference type="RefSeq" id="WP_073009951.1">
    <property type="nucleotide sequence ID" value="NZ_FRBW01000001.1"/>
</dbReference>
<keyword evidence="1" id="KW-0472">Membrane</keyword>
<dbReference type="EMBL" id="FRBW01000001">
    <property type="protein sequence ID" value="SHL66797.1"/>
    <property type="molecule type" value="Genomic_DNA"/>
</dbReference>
<feature type="transmembrane region" description="Helical" evidence="1">
    <location>
        <begin position="98"/>
        <end position="119"/>
    </location>
</feature>
<name>A0A1M7CI22_9HYPH</name>
<keyword evidence="3" id="KW-1185">Reference proteome</keyword>
<accession>A0A1M7CI22</accession>
<sequence>MYYSLLLPIAAVLAGAVVPFQGGANAALGRALGHPLWATMMSLGVSALCLIPALVLLKVPMPVFSTLSAQPKWIWIGGVAGVIYITAAILLVPRLGAAGFMTAVIAGQILASVAIDTFGGVGLPARPMESVRLVGVLLVTLGAIAVQWPALFRASGS</sequence>
<dbReference type="PANTHER" id="PTHR34821:SF2">
    <property type="entry name" value="INNER MEMBRANE PROTEIN YDCZ"/>
    <property type="match status" value="1"/>
</dbReference>
<keyword evidence="1" id="KW-0812">Transmembrane</keyword>
<organism evidence="2 3">
    <name type="scientific">Roseibium suaedae</name>
    <dbReference type="NCBI Taxonomy" id="735517"/>
    <lineage>
        <taxon>Bacteria</taxon>
        <taxon>Pseudomonadati</taxon>
        <taxon>Pseudomonadota</taxon>
        <taxon>Alphaproteobacteria</taxon>
        <taxon>Hyphomicrobiales</taxon>
        <taxon>Stappiaceae</taxon>
        <taxon>Roseibium</taxon>
    </lineage>
</organism>
<feature type="transmembrane region" description="Helical" evidence="1">
    <location>
        <begin position="36"/>
        <end position="61"/>
    </location>
</feature>
<evidence type="ECO:0000313" key="3">
    <source>
        <dbReference type="Proteomes" id="UP000186002"/>
    </source>
</evidence>
<evidence type="ECO:0000313" key="2">
    <source>
        <dbReference type="EMBL" id="SHL66797.1"/>
    </source>
</evidence>
<keyword evidence="1" id="KW-1133">Transmembrane helix</keyword>
<dbReference type="STRING" id="735517.SAMN05444272_1168"/>
<dbReference type="AlphaFoldDB" id="A0A1M7CI22"/>
<proteinExistence type="predicted"/>
<evidence type="ECO:0000256" key="1">
    <source>
        <dbReference type="SAM" id="Phobius"/>
    </source>
</evidence>
<dbReference type="PANTHER" id="PTHR34821">
    <property type="entry name" value="INNER MEMBRANE PROTEIN YDCZ"/>
    <property type="match status" value="1"/>
</dbReference>
<dbReference type="Pfam" id="PF04657">
    <property type="entry name" value="DMT_YdcZ"/>
    <property type="match status" value="1"/>
</dbReference>
<dbReference type="Proteomes" id="UP000186002">
    <property type="component" value="Unassembled WGS sequence"/>
</dbReference>
<dbReference type="OrthoDB" id="7173290at2"/>
<gene>
    <name evidence="2" type="ORF">SAMN05444272_1168</name>
</gene>